<dbReference type="InterPro" id="IPR000734">
    <property type="entry name" value="TAG_lipase"/>
</dbReference>
<feature type="chain" id="PRO_5023069245" evidence="6">
    <location>
        <begin position="25"/>
        <end position="470"/>
    </location>
</feature>
<dbReference type="InterPro" id="IPR002331">
    <property type="entry name" value="Lipase_panc"/>
</dbReference>
<feature type="domain" description="Lipase" evidence="7">
    <location>
        <begin position="108"/>
        <end position="388"/>
    </location>
</feature>
<comment type="subcellular location">
    <subcellularLocation>
        <location evidence="1">Secreted</location>
    </subcellularLocation>
</comment>
<dbReference type="PANTHER" id="PTHR11610:SF173">
    <property type="entry name" value="LIPASE DOMAIN-CONTAINING PROTEIN-RELATED"/>
    <property type="match status" value="1"/>
</dbReference>
<dbReference type="AlphaFoldDB" id="A0A5E4NFA6"/>
<evidence type="ECO:0000313" key="8">
    <source>
        <dbReference type="EMBL" id="VVC41839.1"/>
    </source>
</evidence>
<dbReference type="EMBL" id="CABPRJ010001928">
    <property type="protein sequence ID" value="VVC41839.1"/>
    <property type="molecule type" value="Genomic_DNA"/>
</dbReference>
<evidence type="ECO:0000256" key="2">
    <source>
        <dbReference type="ARBA" id="ARBA00010701"/>
    </source>
</evidence>
<evidence type="ECO:0000256" key="6">
    <source>
        <dbReference type="SAM" id="SignalP"/>
    </source>
</evidence>
<sequence length="470" mass="52732">MFLKFKSIAIGILEILYILNTCNSHEHNFIKNSWEKLPGIVNSQASSFINNSGNFIHSVGQNAFKISITDVINKSKCVIPSNANNIVRAALIQQCVSPSLGYGNETRCFDELGCFPMEYPWTSVLRPLPQPMKPEEVGTKIFLYTSKHKEQYNVTLWPNISIEGSDFDADRNYTVFLVHGFLNDTTDVWMANLKDAYLKKRDANFFLVDWGLGAHQMNYLQVASNTRIVGAELTRLGKFLIDQYKLDPSKIHLMGHSLGAQVSSYFAKTFPGIYRITAFDPAQPGFEGCSKEVRLDKSDAKFVDVIHTSGRPFIPLLGCGFVGPVGHVDIYVNGGMMQPKCTWPQMEINGLKDISDLATISMNVMRDWIICSHQKAIWYFLESLDDSCIIWARKINTIPIPLSNVAIGVFKPFIPPPKKCAPGECLPIGLNTDKYSVQGIFYAETMDVAPYCKLDLETNRLMGILSNLHL</sequence>
<evidence type="ECO:0000313" key="9">
    <source>
        <dbReference type="Proteomes" id="UP000325440"/>
    </source>
</evidence>
<evidence type="ECO:0000256" key="5">
    <source>
        <dbReference type="RuleBase" id="RU004262"/>
    </source>
</evidence>
<evidence type="ECO:0000256" key="1">
    <source>
        <dbReference type="ARBA" id="ARBA00004613"/>
    </source>
</evidence>
<dbReference type="GO" id="GO:0005615">
    <property type="term" value="C:extracellular space"/>
    <property type="evidence" value="ECO:0007669"/>
    <property type="project" value="TreeGrafter"/>
</dbReference>
<keyword evidence="9" id="KW-1185">Reference proteome</keyword>
<dbReference type="Proteomes" id="UP000325440">
    <property type="component" value="Unassembled WGS sequence"/>
</dbReference>
<dbReference type="CDD" id="cd00707">
    <property type="entry name" value="Pancreat_lipase_like"/>
    <property type="match status" value="1"/>
</dbReference>
<keyword evidence="6" id="KW-0732">Signal</keyword>
<dbReference type="InterPro" id="IPR013818">
    <property type="entry name" value="Lipase"/>
</dbReference>
<reference evidence="8 9" key="1">
    <citation type="submission" date="2019-08" db="EMBL/GenBank/DDBJ databases">
        <authorList>
            <person name="Alioto T."/>
            <person name="Alioto T."/>
            <person name="Gomez Garrido J."/>
        </authorList>
    </citation>
    <scope>NUCLEOTIDE SEQUENCE [LARGE SCALE GENOMIC DNA]</scope>
</reference>
<keyword evidence="3" id="KW-0964">Secreted</keyword>
<comment type="similarity">
    <text evidence="2 5">Belongs to the AB hydrolase superfamily. Lipase family.</text>
</comment>
<dbReference type="PANTHER" id="PTHR11610">
    <property type="entry name" value="LIPASE"/>
    <property type="match status" value="1"/>
</dbReference>
<dbReference type="OrthoDB" id="199913at2759"/>
<dbReference type="InterPro" id="IPR033906">
    <property type="entry name" value="Lipase_N"/>
</dbReference>
<evidence type="ECO:0000256" key="3">
    <source>
        <dbReference type="ARBA" id="ARBA00022525"/>
    </source>
</evidence>
<feature type="signal peptide" evidence="6">
    <location>
        <begin position="1"/>
        <end position="24"/>
    </location>
</feature>
<dbReference type="Pfam" id="PF00151">
    <property type="entry name" value="Lipase"/>
    <property type="match status" value="1"/>
</dbReference>
<dbReference type="GO" id="GO:0004806">
    <property type="term" value="F:triacylglycerol lipase activity"/>
    <property type="evidence" value="ECO:0007669"/>
    <property type="project" value="InterPro"/>
</dbReference>
<evidence type="ECO:0000259" key="7">
    <source>
        <dbReference type="Pfam" id="PF00151"/>
    </source>
</evidence>
<dbReference type="PRINTS" id="PR00823">
    <property type="entry name" value="PANCLIPASE"/>
</dbReference>
<keyword evidence="8" id="KW-0378">Hydrolase</keyword>
<dbReference type="Gene3D" id="3.40.50.1820">
    <property type="entry name" value="alpha/beta hydrolase"/>
    <property type="match status" value="1"/>
</dbReference>
<proteinExistence type="inferred from homology"/>
<evidence type="ECO:0000256" key="4">
    <source>
        <dbReference type="ARBA" id="ARBA00023157"/>
    </source>
</evidence>
<dbReference type="InterPro" id="IPR029058">
    <property type="entry name" value="AB_hydrolase_fold"/>
</dbReference>
<keyword evidence="4" id="KW-1015">Disulfide bond</keyword>
<dbReference type="PRINTS" id="PR00821">
    <property type="entry name" value="TAGLIPASE"/>
</dbReference>
<accession>A0A5E4NFA6</accession>
<protein>
    <submittedName>
        <fullName evidence="8">Pancreatic lipase,Alpha/Beta hydrolase fold,Lipase/vitellogenin,Triacylglycerol lipase</fullName>
    </submittedName>
</protein>
<name>A0A5E4NFA6_9HEMI</name>
<dbReference type="SUPFAM" id="SSF53474">
    <property type="entry name" value="alpha/beta-Hydrolases"/>
    <property type="match status" value="1"/>
</dbReference>
<gene>
    <name evidence="8" type="ORF">CINCED_3A020770</name>
</gene>
<organism evidence="8 9">
    <name type="scientific">Cinara cedri</name>
    <dbReference type="NCBI Taxonomy" id="506608"/>
    <lineage>
        <taxon>Eukaryota</taxon>
        <taxon>Metazoa</taxon>
        <taxon>Ecdysozoa</taxon>
        <taxon>Arthropoda</taxon>
        <taxon>Hexapoda</taxon>
        <taxon>Insecta</taxon>
        <taxon>Pterygota</taxon>
        <taxon>Neoptera</taxon>
        <taxon>Paraneoptera</taxon>
        <taxon>Hemiptera</taxon>
        <taxon>Sternorrhyncha</taxon>
        <taxon>Aphidomorpha</taxon>
        <taxon>Aphidoidea</taxon>
        <taxon>Aphididae</taxon>
        <taxon>Lachninae</taxon>
        <taxon>Cinara</taxon>
    </lineage>
</organism>
<dbReference type="GO" id="GO:0016042">
    <property type="term" value="P:lipid catabolic process"/>
    <property type="evidence" value="ECO:0007669"/>
    <property type="project" value="TreeGrafter"/>
</dbReference>